<gene>
    <name evidence="1" type="ORF">HNR67_007459</name>
</gene>
<dbReference type="InterPro" id="IPR011989">
    <property type="entry name" value="ARM-like"/>
</dbReference>
<comment type="caution">
    <text evidence="1">The sequence shown here is derived from an EMBL/GenBank/DDBJ whole genome shotgun (WGS) entry which is preliminary data.</text>
</comment>
<dbReference type="Gene3D" id="1.25.10.10">
    <property type="entry name" value="Leucine-rich Repeat Variant"/>
    <property type="match status" value="1"/>
</dbReference>
<evidence type="ECO:0000313" key="2">
    <source>
        <dbReference type="Proteomes" id="UP000533598"/>
    </source>
</evidence>
<sequence>MSGRDGDREPRSGADLLSVLLDQPHAGRMPAIAVFARGLSAPEYRAIQAELDIGDEYQRELGLFLAVVRQDLETLVSALSDPRLRPRALAVSTRLPIPDTALAGVLRTAPRRDRLLLYRMLRQSRRRGLADEFLPEVAARFDLTEARTLLMACSPSVIEVWLPRLGAAPGLLRGLARLVPEVVLDRLAAELSGLDESDQWRWRRRNRGLLPLLIRRIPGAVARLLISPDHGPALDAEDRTPRLAAAITQAAGAGLPEVFRRLDDTVMGQLLLRELPLDRRRELLEQVYPGQVARQADVRLLAELPVADRVELARTALELDRSGRLEFQALLPAPEAGAALAEATGSHRVLTREQGWRVTVERAIRLGDPALFATVVQDATSALHDQDRVRAEVLDSLREAPARLLSAVPVTVLAEAVSIAVHAKDSSRWTFEPLLDWLRRTIAATGDPARQIALVPLFARLQRDRRAPARRLAVRLAPEVWARLWAELRGPVLREAEAGRYGPALRAAEMFGAALDAVPELDRLLWPFARHTKDPRQAETAIRLWLNRSGPRAERVGQVVRGRPEWAGQPAVWREVSTRRTDLLDLVLPVLDPLPRAPRSVLHRWTAVQRARYAERARAIALDERAELWTRVAAIAGVREVPTLMSLAANESQPIVAAAVEALGATAPTGVALPVLLQVAGGPSGPAARAAVRALHRALDTLPDAEAVAALGNLLDEAPSVGTAKEAARILGRLAGGESARVLLRTWAKSALHQDVRAAVAGALAGFLGEPGVHEALTEAVAGTAAVRGAVLATEVDRVLPSRRPEFASLVARAVSTVDKDNLTETDLAFRSWWRHLPDRGATLGGLLRQDLPERMYRRVADCLLGSMPVAEALPALRSLVADLVPAARGGDDSAWQWLERLYGERALRHSDPAGQARLDRVLVDGFRAAGMHREAAGLLDLMARASLVDGVRTELWDELVEVIDDRAFRLPREYGGGAYDRAVWAETVLAVVDHLGGLPGVVPGLLAARLLGRGGKLARWSEPWVLRRAGLLGHADPDVRAAARSLRGVR</sequence>
<keyword evidence="2" id="KW-1185">Reference proteome</keyword>
<dbReference type="RefSeq" id="WP_185007841.1">
    <property type="nucleotide sequence ID" value="NZ_BAAAUI010000008.1"/>
</dbReference>
<organism evidence="1 2">
    <name type="scientific">Crossiella cryophila</name>
    <dbReference type="NCBI Taxonomy" id="43355"/>
    <lineage>
        <taxon>Bacteria</taxon>
        <taxon>Bacillati</taxon>
        <taxon>Actinomycetota</taxon>
        <taxon>Actinomycetes</taxon>
        <taxon>Pseudonocardiales</taxon>
        <taxon>Pseudonocardiaceae</taxon>
        <taxon>Crossiella</taxon>
    </lineage>
</organism>
<dbReference type="AlphaFoldDB" id="A0A7W7CHM0"/>
<dbReference type="EMBL" id="JACHMH010000001">
    <property type="protein sequence ID" value="MBB4681341.1"/>
    <property type="molecule type" value="Genomic_DNA"/>
</dbReference>
<evidence type="ECO:0000313" key="1">
    <source>
        <dbReference type="EMBL" id="MBB4681341.1"/>
    </source>
</evidence>
<dbReference type="InterPro" id="IPR016024">
    <property type="entry name" value="ARM-type_fold"/>
</dbReference>
<proteinExistence type="predicted"/>
<protein>
    <recommendedName>
        <fullName evidence="3">HEAT repeat domain-containing protein</fullName>
    </recommendedName>
</protein>
<name>A0A7W7CHM0_9PSEU</name>
<reference evidence="1 2" key="1">
    <citation type="submission" date="2020-08" db="EMBL/GenBank/DDBJ databases">
        <title>Sequencing the genomes of 1000 actinobacteria strains.</title>
        <authorList>
            <person name="Klenk H.-P."/>
        </authorList>
    </citation>
    <scope>NUCLEOTIDE SEQUENCE [LARGE SCALE GENOMIC DNA]</scope>
    <source>
        <strain evidence="1 2">DSM 44230</strain>
    </source>
</reference>
<dbReference type="Proteomes" id="UP000533598">
    <property type="component" value="Unassembled WGS sequence"/>
</dbReference>
<accession>A0A7W7CHM0</accession>
<evidence type="ECO:0008006" key="3">
    <source>
        <dbReference type="Google" id="ProtNLM"/>
    </source>
</evidence>
<dbReference type="SUPFAM" id="SSF48371">
    <property type="entry name" value="ARM repeat"/>
    <property type="match status" value="1"/>
</dbReference>